<reference evidence="1 2" key="1">
    <citation type="submission" date="2020-02" db="EMBL/GenBank/DDBJ databases">
        <title>Complete genome sequence of Flavobacteriaceae bacterium.</title>
        <authorList>
            <person name="Kim S.-J."/>
            <person name="Kim Y.-S."/>
            <person name="Kim K.-H."/>
        </authorList>
    </citation>
    <scope>NUCLEOTIDE SEQUENCE [LARGE SCALE GENOMIC DNA]</scope>
    <source>
        <strain evidence="1 2">RR4-40</strain>
    </source>
</reference>
<dbReference type="EMBL" id="CP049057">
    <property type="protein sequence ID" value="QIE59918.1"/>
    <property type="molecule type" value="Genomic_DNA"/>
</dbReference>
<dbReference type="InterPro" id="IPR012334">
    <property type="entry name" value="Pectin_lyas_fold"/>
</dbReference>
<organism evidence="1 2">
    <name type="scientific">Rasiella rasia</name>
    <dbReference type="NCBI Taxonomy" id="2744027"/>
    <lineage>
        <taxon>Bacteria</taxon>
        <taxon>Pseudomonadati</taxon>
        <taxon>Bacteroidota</taxon>
        <taxon>Flavobacteriia</taxon>
        <taxon>Flavobacteriales</taxon>
        <taxon>Flavobacteriaceae</taxon>
        <taxon>Rasiella</taxon>
    </lineage>
</organism>
<dbReference type="Gene3D" id="2.160.20.10">
    <property type="entry name" value="Single-stranded right-handed beta-helix, Pectin lyase-like"/>
    <property type="match status" value="1"/>
</dbReference>
<evidence type="ECO:0000313" key="2">
    <source>
        <dbReference type="Proteomes" id="UP000505306"/>
    </source>
</evidence>
<dbReference type="SUPFAM" id="SSF51126">
    <property type="entry name" value="Pectin lyase-like"/>
    <property type="match status" value="1"/>
</dbReference>
<dbReference type="RefSeq" id="WP_164679930.1">
    <property type="nucleotide sequence ID" value="NZ_CP049057.1"/>
</dbReference>
<dbReference type="AlphaFoldDB" id="A0A6G6GN00"/>
<protein>
    <submittedName>
        <fullName evidence="1">Uncharacterized protein</fullName>
    </submittedName>
</protein>
<sequence>MKNKVLLIIILFPFYFGNAQELVWDINEQFTSENLLKKGAVSVITINTTIEVQGSVSVPSSISLKFVDKGMLKIADEQTSLVIHGSIEAKRQQIFDISSPGVTSYRFESVSNIKMTKNKQYFPEWWGVFPNVVPSKNGNKLPKASHHQFLKEIMLDIAASGGGELIFDEGVYYIRDLIIDFDNIEVRGQGAKKTILRFDSENYGYSTRRGTVVMIQGPTLEKFYSKMVPDGIPIAGNFSFTEKQQTIENIIMRDLTVEWDAEAARADPSMNGIAVMNAKNVLIEGVHIDLHGANRAFFLGNAFEGDVTENVTIANSSCVNSRTGVFILSGYAKDENPRKKMVLNNINILNNHLQMVPMQDVDVKNEHLVLRYLDEYASGVFFIGNEYTTSFTHTDGTFIEREMGTFLIEGNIIENADFGIRSWYGNADEHKGYVHDVTIKDNYFRNFRLIGAMAPFKTSQIVGNVFIVDTFTPIPASVEDDRGEDYKASAIFAAKAPFGKYKSDHGPEKVQIENNIIQGCFLRTSPIVVRPKEKANITIHNNQVVYSNDCKVPKYDIVITTDIYNYGTQEATVNIKNNSRGSAIQPIEEATLHIDARRKKHITLLDTQ</sequence>
<dbReference type="InterPro" id="IPR011050">
    <property type="entry name" value="Pectin_lyase_fold/virulence"/>
</dbReference>
<keyword evidence="2" id="KW-1185">Reference proteome</keyword>
<dbReference type="InterPro" id="IPR006626">
    <property type="entry name" value="PbH1"/>
</dbReference>
<gene>
    <name evidence="1" type="ORF">G5B37_10180</name>
</gene>
<dbReference type="KEGG" id="mgel:G5B37_10180"/>
<evidence type="ECO:0000313" key="1">
    <source>
        <dbReference type="EMBL" id="QIE59918.1"/>
    </source>
</evidence>
<accession>A0A6G6GN00</accession>
<name>A0A6G6GN00_9FLAO</name>
<proteinExistence type="predicted"/>
<dbReference type="SMART" id="SM00710">
    <property type="entry name" value="PbH1"/>
    <property type="match status" value="6"/>
</dbReference>
<dbReference type="Proteomes" id="UP000505306">
    <property type="component" value="Chromosome"/>
</dbReference>